<keyword evidence="1" id="KW-1133">Transmembrane helix</keyword>
<protein>
    <submittedName>
        <fullName evidence="2">Type II secretion system protein</fullName>
    </submittedName>
</protein>
<dbReference type="RefSeq" id="WP_215608636.1">
    <property type="nucleotide sequence ID" value="NZ_JADOES010000013.1"/>
</dbReference>
<dbReference type="NCBIfam" id="TIGR02532">
    <property type="entry name" value="IV_pilin_GFxxxE"/>
    <property type="match status" value="1"/>
</dbReference>
<keyword evidence="1" id="KW-0472">Membrane</keyword>
<feature type="transmembrane region" description="Helical" evidence="1">
    <location>
        <begin position="21"/>
        <end position="43"/>
    </location>
</feature>
<organism evidence="2 3">
    <name type="scientific">Leptothoe spongobia TAU-MAC 1115</name>
    <dbReference type="NCBI Taxonomy" id="1967444"/>
    <lineage>
        <taxon>Bacteria</taxon>
        <taxon>Bacillati</taxon>
        <taxon>Cyanobacteriota</taxon>
        <taxon>Cyanophyceae</taxon>
        <taxon>Nodosilineales</taxon>
        <taxon>Cymatolegaceae</taxon>
        <taxon>Leptothoe</taxon>
        <taxon>Leptothoe spongobia</taxon>
    </lineage>
</organism>
<dbReference type="InterPro" id="IPR012902">
    <property type="entry name" value="N_methyl_site"/>
</dbReference>
<comment type="caution">
    <text evidence="2">The sequence shown here is derived from an EMBL/GenBank/DDBJ whole genome shotgun (WGS) entry which is preliminary data.</text>
</comment>
<dbReference type="AlphaFoldDB" id="A0A947GJD7"/>
<evidence type="ECO:0000313" key="3">
    <source>
        <dbReference type="Proteomes" id="UP000717364"/>
    </source>
</evidence>
<dbReference type="InterPro" id="IPR045584">
    <property type="entry name" value="Pilin-like"/>
</dbReference>
<reference evidence="2" key="1">
    <citation type="submission" date="2020-11" db="EMBL/GenBank/DDBJ databases">
        <authorList>
            <person name="Konstantinou D."/>
            <person name="Gkelis S."/>
            <person name="Popin R."/>
            <person name="Fewer D."/>
            <person name="Sivonen K."/>
        </authorList>
    </citation>
    <scope>NUCLEOTIDE SEQUENCE</scope>
    <source>
        <strain evidence="2">TAU-MAC 1115</strain>
    </source>
</reference>
<evidence type="ECO:0000313" key="2">
    <source>
        <dbReference type="EMBL" id="MBT9315567.1"/>
    </source>
</evidence>
<dbReference type="Pfam" id="PF07963">
    <property type="entry name" value="N_methyl"/>
    <property type="match status" value="1"/>
</dbReference>
<keyword evidence="3" id="KW-1185">Reference proteome</keyword>
<accession>A0A947GJD7</accession>
<dbReference type="PROSITE" id="PS00409">
    <property type="entry name" value="PROKAR_NTER_METHYL"/>
    <property type="match status" value="1"/>
</dbReference>
<dbReference type="Gene3D" id="3.30.700.10">
    <property type="entry name" value="Glycoprotein, Type 4 Pilin"/>
    <property type="match status" value="1"/>
</dbReference>
<dbReference type="SUPFAM" id="SSF54523">
    <property type="entry name" value="Pili subunits"/>
    <property type="match status" value="1"/>
</dbReference>
<evidence type="ECO:0000256" key="1">
    <source>
        <dbReference type="SAM" id="Phobius"/>
    </source>
</evidence>
<keyword evidence="1" id="KW-0812">Transmembrane</keyword>
<dbReference type="Proteomes" id="UP000717364">
    <property type="component" value="Unassembled WGS sequence"/>
</dbReference>
<gene>
    <name evidence="2" type="ORF">IXB50_09035</name>
</gene>
<dbReference type="EMBL" id="JADOES010000013">
    <property type="protein sequence ID" value="MBT9315567.1"/>
    <property type="molecule type" value="Genomic_DNA"/>
</dbReference>
<name>A0A947GJD7_9CYAN</name>
<proteinExistence type="predicted"/>
<reference evidence="2" key="2">
    <citation type="journal article" date="2021" name="Mar. Drugs">
        <title>Genome Reduction and Secondary Metabolism of the Marine Sponge-Associated Cyanobacterium Leptothoe.</title>
        <authorList>
            <person name="Konstantinou D."/>
            <person name="Popin R.V."/>
            <person name="Fewer D.P."/>
            <person name="Sivonen K."/>
            <person name="Gkelis S."/>
        </authorList>
    </citation>
    <scope>NUCLEOTIDE SEQUENCE</scope>
    <source>
        <strain evidence="2">TAU-MAC 1115</strain>
    </source>
</reference>
<sequence length="183" mass="20725">MLFRYPLQKRFYNRKNSGFTLLETLIVIAVLGLIGAISVPSWLTFLEGWKLSDAQANIFFAIRNTQTYAQTNQLTWQLSIRETPTGDVQWASHAQKDLPTVWQSLGSDTIDIDLADTTLDSRNGAYYIRFNYKGHLSSRTRTLTLTSSEAPTLKRCVVMSTLLGAVRKAQEQQRASSSGRYCY</sequence>